<dbReference type="PROSITE" id="PS00211">
    <property type="entry name" value="ABC_TRANSPORTER_1"/>
    <property type="match status" value="1"/>
</dbReference>
<proteinExistence type="predicted"/>
<reference evidence="5 6" key="1">
    <citation type="journal article" date="2015" name="Genome Biol. Evol.">
        <title>Functionally Structured Genomes in Lactobacillus kunkeei Colonizing the Honey Crop and Food Products of Honeybees and Stingless Bees.</title>
        <authorList>
            <person name="Tamarit D."/>
            <person name="Ellegaard K.M."/>
            <person name="Wikander J."/>
            <person name="Olofsson T."/>
            <person name="Vasquez A."/>
            <person name="Andersson S.G."/>
        </authorList>
    </citation>
    <scope>NUCLEOTIDE SEQUENCE [LARGE SCALE GENOMIC DNA]</scope>
    <source>
        <strain evidence="5 6">LMbo</strain>
    </source>
</reference>
<dbReference type="InterPro" id="IPR032781">
    <property type="entry name" value="ABC_tran_Xtn"/>
</dbReference>
<dbReference type="InterPro" id="IPR003439">
    <property type="entry name" value="ABC_transporter-like_ATP-bd"/>
</dbReference>
<dbReference type="InterPro" id="IPR017871">
    <property type="entry name" value="ABC_transporter-like_CS"/>
</dbReference>
<dbReference type="PANTHER" id="PTHR42855">
    <property type="entry name" value="ABC TRANSPORTER ATP-BINDING SUBUNIT"/>
    <property type="match status" value="1"/>
</dbReference>
<name>A0A087EPE2_9LACO</name>
<dbReference type="Gene3D" id="3.40.50.300">
    <property type="entry name" value="P-loop containing nucleotide triphosphate hydrolases"/>
    <property type="match status" value="2"/>
</dbReference>
<dbReference type="PROSITE" id="PS50893">
    <property type="entry name" value="ABC_TRANSPORTER_2"/>
    <property type="match status" value="2"/>
</dbReference>
<evidence type="ECO:0000259" key="3">
    <source>
        <dbReference type="PROSITE" id="PS50893"/>
    </source>
</evidence>
<dbReference type="eggNOG" id="COG0488">
    <property type="taxonomic scope" value="Bacteria"/>
</dbReference>
<dbReference type="AlphaFoldDB" id="A0A087EPE2"/>
<evidence type="ECO:0000313" key="6">
    <source>
        <dbReference type="Proteomes" id="UP000050269"/>
    </source>
</evidence>
<dbReference type="Pfam" id="PF12848">
    <property type="entry name" value="ABC_tran_Xtn"/>
    <property type="match status" value="1"/>
</dbReference>
<dbReference type="EMBL" id="JXDF01000018">
    <property type="protein sequence ID" value="KPN81652.1"/>
    <property type="molecule type" value="Genomic_DNA"/>
</dbReference>
<dbReference type="FunFam" id="3.40.50.300:FF:000011">
    <property type="entry name" value="Putative ABC transporter ATP-binding component"/>
    <property type="match status" value="1"/>
</dbReference>
<comment type="caution">
    <text evidence="5">The sequence shown here is derived from an EMBL/GenBank/DDBJ whole genome shotgun (WGS) entry which is preliminary data.</text>
</comment>
<dbReference type="EMBL" id="BDDX01000013">
    <property type="protein sequence ID" value="GAT90996.1"/>
    <property type="molecule type" value="Genomic_DNA"/>
</dbReference>
<dbReference type="RefSeq" id="WP_420313701.1">
    <property type="nucleotide sequence ID" value="NZ_JXDE01000014.1"/>
</dbReference>
<keyword evidence="2" id="KW-0067">ATP-binding</keyword>
<reference evidence="4 7" key="2">
    <citation type="journal article" date="2016" name="Syst. Appl. Microbiol.">
        <title>Genomic characterization of a fructophilic bee symbiont Lactobacillus kunkeei reveals its niche-specific adaptation.</title>
        <authorList>
            <person name="Maeno S."/>
            <person name="Tanizawa Y."/>
            <person name="Kanesaki Y."/>
            <person name="Kubota E."/>
            <person name="Kumar H."/>
            <person name="Dicks L."/>
            <person name="Salminen S."/>
            <person name="Nakagawa J."/>
            <person name="Arita M."/>
            <person name="Endo A."/>
        </authorList>
    </citation>
    <scope>NUCLEOTIDE SEQUENCE [LARGE SCALE GENOMIC DNA]</scope>
    <source>
        <strain evidence="4 7">FF30-6</strain>
    </source>
</reference>
<dbReference type="STRING" id="148814.APS55_04565"/>
<protein>
    <submittedName>
        <fullName evidence="5">ATPase component of ABC transporter with duplicated ATPase domains</fullName>
    </submittedName>
</protein>
<dbReference type="SUPFAM" id="SSF52540">
    <property type="entry name" value="P-loop containing nucleoside triphosphate hydrolases"/>
    <property type="match status" value="2"/>
</dbReference>
<evidence type="ECO:0000313" key="4">
    <source>
        <dbReference type="EMBL" id="GAT90996.1"/>
    </source>
</evidence>
<dbReference type="SMART" id="SM00382">
    <property type="entry name" value="AAA"/>
    <property type="match status" value="2"/>
</dbReference>
<evidence type="ECO:0000313" key="5">
    <source>
        <dbReference type="EMBL" id="KPN81652.1"/>
    </source>
</evidence>
<sequence length="527" mass="59027">MALLDVKDISMGFADKKLYDEASFTLNKGEHMGIVGQNGVGKSTLIKIITGVELPISGSVKWQNNVSVGYLDQYADIPEGMTLIDFLHTAYQDLYDKSKHMQELYEQYAENFDDKLLEQAGRIQEELEAKRFYDIETEIERVITGLGLDDVKRDQQITNMSGGQRSKIILAKLILENPDVILLDEPTNYLDVAHIAWLEDYINGFDGAVMVISHDYDFLENVTNCIVNIAFGKITKYRGDFKSAMRQKAEREMVQQREYDKQQVEIEKAKAFIRKNKAGSKSTMAKSREKMLSHMELVDPPSTNIHASFNFPYEDTGSQNALVVDELSVGYDKPLLKPVSFSVNTDEKVGFQGFNGVGKSTLIKSILGILEPKGGKATFSPSAKVSYFSQDLVWSNNNETPMQIIQNKFPKLEQKEIRTKLAKCGLDSANASKPIGELSGGEQTKVKLAMLEFTPSNFLIMDEPTNHLDDETKESLKHAINNFPGNAIIVSHETSFYNGLVDKVLDVEKLSLRDADEIAKAQGQVNN</sequence>
<keyword evidence="1" id="KW-0547">Nucleotide-binding</keyword>
<dbReference type="InterPro" id="IPR027417">
    <property type="entry name" value="P-loop_NTPase"/>
</dbReference>
<dbReference type="Proteomes" id="UP000050269">
    <property type="component" value="Unassembled WGS sequence"/>
</dbReference>
<organism evidence="5 6">
    <name type="scientific">Apilactobacillus kunkeei</name>
    <dbReference type="NCBI Taxonomy" id="148814"/>
    <lineage>
        <taxon>Bacteria</taxon>
        <taxon>Bacillati</taxon>
        <taxon>Bacillota</taxon>
        <taxon>Bacilli</taxon>
        <taxon>Lactobacillales</taxon>
        <taxon>Lactobacillaceae</taxon>
        <taxon>Apilactobacillus</taxon>
    </lineage>
</organism>
<evidence type="ECO:0000313" key="7">
    <source>
        <dbReference type="Proteomes" id="UP000186588"/>
    </source>
</evidence>
<gene>
    <name evidence="4" type="primary">uup_3</name>
    <name evidence="4" type="ORF">FF306_01116</name>
    <name evidence="5" type="ORF">RZ78_06260</name>
</gene>
<dbReference type="GO" id="GO:0016887">
    <property type="term" value="F:ATP hydrolysis activity"/>
    <property type="evidence" value="ECO:0007669"/>
    <property type="project" value="InterPro"/>
</dbReference>
<feature type="domain" description="ABC transporter" evidence="3">
    <location>
        <begin position="321"/>
        <end position="525"/>
    </location>
</feature>
<dbReference type="PATRIC" id="fig|148814.12.peg.1012"/>
<feature type="domain" description="ABC transporter" evidence="3">
    <location>
        <begin position="4"/>
        <end position="256"/>
    </location>
</feature>
<dbReference type="GO" id="GO:0005524">
    <property type="term" value="F:ATP binding"/>
    <property type="evidence" value="ECO:0007669"/>
    <property type="project" value="UniProtKB-KW"/>
</dbReference>
<dbReference type="CDD" id="cd03221">
    <property type="entry name" value="ABCF_EF-3"/>
    <property type="match status" value="2"/>
</dbReference>
<evidence type="ECO:0000256" key="2">
    <source>
        <dbReference type="ARBA" id="ARBA00022840"/>
    </source>
</evidence>
<dbReference type="InterPro" id="IPR003593">
    <property type="entry name" value="AAA+_ATPase"/>
</dbReference>
<dbReference type="PANTHER" id="PTHR42855:SF2">
    <property type="entry name" value="DRUG RESISTANCE ABC TRANSPORTER,ATP-BINDING PROTEIN"/>
    <property type="match status" value="1"/>
</dbReference>
<dbReference type="InterPro" id="IPR051309">
    <property type="entry name" value="ABCF_ATPase"/>
</dbReference>
<accession>A0A087EPE2</accession>
<dbReference type="Pfam" id="PF00005">
    <property type="entry name" value="ABC_tran"/>
    <property type="match status" value="2"/>
</dbReference>
<dbReference type="Proteomes" id="UP000186588">
    <property type="component" value="Unassembled WGS sequence"/>
</dbReference>
<evidence type="ECO:0000256" key="1">
    <source>
        <dbReference type="ARBA" id="ARBA00022741"/>
    </source>
</evidence>